<sequence>MTNVSPRLQLCLACEPLRPRSGSSPQARGTLAGDLVLGGLGRIIPAGAGNSEGHGTFKERLHEARNHTIRKVLCYFAAFAKKSQKSHCESAIIAPTSNR</sequence>
<gene>
    <name evidence="1" type="ORF">J2S67_001734</name>
</gene>
<evidence type="ECO:0000313" key="2">
    <source>
        <dbReference type="Proteomes" id="UP001180715"/>
    </source>
</evidence>
<keyword evidence="2" id="KW-1185">Reference proteome</keyword>
<organism evidence="1 2">
    <name type="scientific">Pseudoglutamicibacter albus</name>
    <dbReference type="NCBI Taxonomy" id="98671"/>
    <lineage>
        <taxon>Bacteria</taxon>
        <taxon>Bacillati</taxon>
        <taxon>Actinomycetota</taxon>
        <taxon>Actinomycetes</taxon>
        <taxon>Micrococcales</taxon>
        <taxon>Micrococcaceae</taxon>
        <taxon>Pseudoglutamicibacter</taxon>
    </lineage>
</organism>
<protein>
    <submittedName>
        <fullName evidence="1">Uncharacterized protein</fullName>
    </submittedName>
</protein>
<proteinExistence type="predicted"/>
<name>A0ABU1Z382_9MICC</name>
<dbReference type="Proteomes" id="UP001180715">
    <property type="component" value="Unassembled WGS sequence"/>
</dbReference>
<comment type="caution">
    <text evidence="1">The sequence shown here is derived from an EMBL/GenBank/DDBJ whole genome shotgun (WGS) entry which is preliminary data.</text>
</comment>
<evidence type="ECO:0000313" key="1">
    <source>
        <dbReference type="EMBL" id="MDR7294466.1"/>
    </source>
</evidence>
<dbReference type="EMBL" id="JAVDXX010000001">
    <property type="protein sequence ID" value="MDR7294466.1"/>
    <property type="molecule type" value="Genomic_DNA"/>
</dbReference>
<accession>A0ABU1Z382</accession>
<reference evidence="1" key="1">
    <citation type="submission" date="2023-07" db="EMBL/GenBank/DDBJ databases">
        <title>Sequencing the genomes of 1000 actinobacteria strains.</title>
        <authorList>
            <person name="Klenk H.-P."/>
        </authorList>
    </citation>
    <scope>NUCLEOTIDE SEQUENCE</scope>
    <source>
        <strain evidence="1">DSM 13068</strain>
    </source>
</reference>